<dbReference type="NCBIfam" id="TIGR01733">
    <property type="entry name" value="AA-adenyl-dom"/>
    <property type="match status" value="1"/>
</dbReference>
<dbReference type="InterPro" id="IPR045851">
    <property type="entry name" value="AMP-bd_C_sf"/>
</dbReference>
<proteinExistence type="predicted"/>
<dbReference type="SUPFAM" id="SSF56801">
    <property type="entry name" value="Acetyl-CoA synthetase-like"/>
    <property type="match status" value="1"/>
</dbReference>
<dbReference type="Proteomes" id="UP000255036">
    <property type="component" value="Unassembled WGS sequence"/>
</dbReference>
<reference evidence="4 5" key="1">
    <citation type="submission" date="2018-07" db="EMBL/GenBank/DDBJ databases">
        <title>Anaerosacharophilus polymeroproducens gen. nov. sp. nov., an anaerobic bacterium isolated from salt field.</title>
        <authorList>
            <person name="Kim W."/>
            <person name="Yang S.-H."/>
            <person name="Oh J."/>
            <person name="Lee J.-H."/>
            <person name="Kwon K.K."/>
        </authorList>
    </citation>
    <scope>NUCLEOTIDE SEQUENCE [LARGE SCALE GENOMIC DNA]</scope>
    <source>
        <strain evidence="4 5">MCWD5</strain>
    </source>
</reference>
<dbReference type="Pfam" id="PF00550">
    <property type="entry name" value="PP-binding"/>
    <property type="match status" value="1"/>
</dbReference>
<evidence type="ECO:0000256" key="2">
    <source>
        <dbReference type="ARBA" id="ARBA00022553"/>
    </source>
</evidence>
<dbReference type="AlphaFoldDB" id="A0A371AS42"/>
<dbReference type="Pfam" id="PF00501">
    <property type="entry name" value="AMP-binding"/>
    <property type="match status" value="1"/>
</dbReference>
<evidence type="ECO:0000313" key="4">
    <source>
        <dbReference type="EMBL" id="RDU22379.1"/>
    </source>
</evidence>
<dbReference type="Gene3D" id="3.30.300.30">
    <property type="match status" value="1"/>
</dbReference>
<dbReference type="InterPro" id="IPR000873">
    <property type="entry name" value="AMP-dep_synth/lig_dom"/>
</dbReference>
<dbReference type="Gene3D" id="3.40.50.12780">
    <property type="entry name" value="N-terminal domain of ligase-like"/>
    <property type="match status" value="1"/>
</dbReference>
<name>A0A371AS42_9FIRM</name>
<organism evidence="4 5">
    <name type="scientific">Anaerosacchariphilus polymeriproducens</name>
    <dbReference type="NCBI Taxonomy" id="1812858"/>
    <lineage>
        <taxon>Bacteria</taxon>
        <taxon>Bacillati</taxon>
        <taxon>Bacillota</taxon>
        <taxon>Clostridia</taxon>
        <taxon>Lachnospirales</taxon>
        <taxon>Lachnospiraceae</taxon>
        <taxon>Anaerosacchariphilus</taxon>
    </lineage>
</organism>
<dbReference type="PANTHER" id="PTHR44845:SF6">
    <property type="entry name" value="BETA-ALANINE-ACTIVATING ENZYME"/>
    <property type="match status" value="1"/>
</dbReference>
<keyword evidence="5" id="KW-1185">Reference proteome</keyword>
<comment type="caution">
    <text evidence="4">The sequence shown here is derived from an EMBL/GenBank/DDBJ whole genome shotgun (WGS) entry which is preliminary data.</text>
</comment>
<dbReference type="CDD" id="cd05930">
    <property type="entry name" value="A_NRPS"/>
    <property type="match status" value="1"/>
</dbReference>
<dbReference type="PANTHER" id="PTHR44845">
    <property type="entry name" value="CARRIER DOMAIN-CONTAINING PROTEIN"/>
    <property type="match status" value="1"/>
</dbReference>
<dbReference type="OrthoDB" id="9778383at2"/>
<feature type="domain" description="Carrier" evidence="3">
    <location>
        <begin position="494"/>
        <end position="572"/>
    </location>
</feature>
<dbReference type="Gene3D" id="1.10.1200.10">
    <property type="entry name" value="ACP-like"/>
    <property type="match status" value="1"/>
</dbReference>
<keyword evidence="2" id="KW-0597">Phosphoprotein</keyword>
<dbReference type="InterPro" id="IPR009081">
    <property type="entry name" value="PP-bd_ACP"/>
</dbReference>
<dbReference type="PROSITE" id="PS00455">
    <property type="entry name" value="AMP_BINDING"/>
    <property type="match status" value="1"/>
</dbReference>
<dbReference type="EMBL" id="QRCT01000049">
    <property type="protein sequence ID" value="RDU22379.1"/>
    <property type="molecule type" value="Genomic_DNA"/>
</dbReference>
<dbReference type="PROSITE" id="PS50075">
    <property type="entry name" value="CARRIER"/>
    <property type="match status" value="1"/>
</dbReference>
<dbReference type="RefSeq" id="WP_115482789.1">
    <property type="nucleotide sequence ID" value="NZ_QRCT01000049.1"/>
</dbReference>
<evidence type="ECO:0000259" key="3">
    <source>
        <dbReference type="PROSITE" id="PS50075"/>
    </source>
</evidence>
<dbReference type="SUPFAM" id="SSF47336">
    <property type="entry name" value="ACP-like"/>
    <property type="match status" value="1"/>
</dbReference>
<dbReference type="InterPro" id="IPR036736">
    <property type="entry name" value="ACP-like_sf"/>
</dbReference>
<dbReference type="InterPro" id="IPR020845">
    <property type="entry name" value="AMP-binding_CS"/>
</dbReference>
<gene>
    <name evidence="4" type="ORF">DWV06_13865</name>
</gene>
<accession>A0A371AS42</accession>
<protein>
    <submittedName>
        <fullName evidence="4">Amino acid adenylation domain-containing protein</fullName>
    </submittedName>
</protein>
<dbReference type="InterPro" id="IPR042099">
    <property type="entry name" value="ANL_N_sf"/>
</dbReference>
<evidence type="ECO:0000313" key="5">
    <source>
        <dbReference type="Proteomes" id="UP000255036"/>
    </source>
</evidence>
<keyword evidence="1" id="KW-0596">Phosphopantetheine</keyword>
<evidence type="ECO:0000256" key="1">
    <source>
        <dbReference type="ARBA" id="ARBA00022450"/>
    </source>
</evidence>
<sequence length="578" mass="66611">MFGELEITGNVEFQGDIYETDEIIRYVQIIKFKFIEKKLQKGKDVIGIVLRRSQYMISVMLAALESNIAFINIELNMPYDRIEYMIKDSGIKYLVVMEDIGSEFAHYDKIFLNDIENYSFKDKKIGGEESYSNYEIDFENIAYIIYTSGTSGKPKGVEIKRKGIYNLIQGVCNLIPFRKKSRIASFTNSTFDIFILETILAMYAGLIVVMADDNQKDNPKKIVELILKQKIDILQMTPSRLKLIKLIDKEWDCLKNLSQILIGGEQFPEELLPEINKATTATIYNMYGPTETTVWSSICNVSESEYVHLGTPIRNTRLYILNEKKLPISNKEDFGEIYIAGDGLARGYLNNPNLTEKSFCKLKCEPFECIYRTGDLGRYDENGNIKCLGRIDEQVKVRGFRIELSEIDVNIEKIDEVKSSITCFIEEEEILINFYVSDKNVDIRTQIKNFLPSYMLPALYYRVDNVLFTASGKTDRKAMLKKYYEQSNLNIFIKNDDEIEKRVFEIISKSIQSDAAISLENKFYELGIDSLKFVSLIVNLEMEFNIEFSDDKLVNSAFNNVGNLIFYIKELVSTKVGI</sequence>
<dbReference type="InterPro" id="IPR010071">
    <property type="entry name" value="AA_adenyl_dom"/>
</dbReference>